<keyword evidence="3" id="KW-1185">Reference proteome</keyword>
<dbReference type="AlphaFoldDB" id="C5J629"/>
<dbReference type="NCBIfam" id="NF045959">
    <property type="entry name" value="LppA_rel_LP"/>
    <property type="match status" value="1"/>
</dbReference>
<organism evidence="2 3">
    <name type="scientific">Mesomycoplasma conjunctivae (strain ATCC 25834 / NCTC 10147 / HRC/581)</name>
    <name type="common">Mycoplasma conjunctivae</name>
    <dbReference type="NCBI Taxonomy" id="572263"/>
    <lineage>
        <taxon>Bacteria</taxon>
        <taxon>Bacillati</taxon>
        <taxon>Mycoplasmatota</taxon>
        <taxon>Mycoplasmoidales</taxon>
        <taxon>Metamycoplasmataceae</taxon>
        <taxon>Mesomycoplasma</taxon>
    </lineage>
</organism>
<sequence length="504" mass="57820">MNKLLAIFVFLGFFFLVSCKHNQVESPISHKPNFPPLRSNPKKPQDKEISATPNVDKSKNQIENTKNPTTNSNISDKENKDNNLEMVEQGTTKNTKNSATNDHISNNENKDNNLEMVEQGTTNTKSLLKESDSKEKNNARIKAELQNIVNNISSLQTVARDKTSDLPATILFKFKDFIQNFSYTTLINPIANIDDNIYSIQLDLSSAKASATEINNVILKLKFKDNLDVFVQKNISIVWPSKTKDYEISVKKLPDIFKNIFPSILAYTLVNVDSEEVFNSRILGDFNFSLENFSFGQDLKNNFLEVKSKTNNHYDFKVLQAKADDQNGSLELEIQITNLDQNLVDSQTFTFKFEGLNHGDRAIEFKINEDKVLQEIKNKKLKEKIKTQPINTFTKAQLNKILTENLEIYFEQLASVYKLTHFLVKDHLNTNKYLVYPKIIFFDLQNAQSEPITSDFEYKDGYLEYTYKFKTANLSSSFFLYNNLNELLSGNFAEKTVIGKIKID</sequence>
<dbReference type="eggNOG" id="ENOG5031YUS">
    <property type="taxonomic scope" value="Bacteria"/>
</dbReference>
<feature type="compositionally biased region" description="Polar residues" evidence="1">
    <location>
        <begin position="91"/>
        <end position="107"/>
    </location>
</feature>
<dbReference type="EMBL" id="FM864216">
    <property type="protein sequence ID" value="CAT04921.1"/>
    <property type="molecule type" value="Genomic_DNA"/>
</dbReference>
<feature type="region of interest" description="Disordered" evidence="1">
    <location>
        <begin position="25"/>
        <end position="82"/>
    </location>
</feature>
<dbReference type="PROSITE" id="PS51257">
    <property type="entry name" value="PROKAR_LIPOPROTEIN"/>
    <property type="match status" value="1"/>
</dbReference>
<feature type="compositionally biased region" description="Polar residues" evidence="1">
    <location>
        <begin position="51"/>
        <end position="74"/>
    </location>
</feature>
<accession>C5J629</accession>
<protein>
    <submittedName>
        <fullName evidence="2">PUTATIVE Immunodominant protein p72</fullName>
    </submittedName>
</protein>
<feature type="region of interest" description="Disordered" evidence="1">
    <location>
        <begin position="91"/>
        <end position="110"/>
    </location>
</feature>
<dbReference type="KEGG" id="mco:MCJ_002300"/>
<dbReference type="HOGENOM" id="CLU_540599_0_0_14"/>
<gene>
    <name evidence="2" type="primary">p72</name>
    <name evidence="2" type="ordered locus">MCJ_002300</name>
</gene>
<dbReference type="Proteomes" id="UP000001491">
    <property type="component" value="Chromosome"/>
</dbReference>
<reference evidence="3" key="1">
    <citation type="journal article" date="2009" name="BMC Bioinformatics">
        <title>The Mycoplasma conjunctivae genome sequencing, annotation and analysis.</title>
        <authorList>
            <person name="Calderon-Copete S.P."/>
            <person name="Wigger G."/>
            <person name="Wunderlin C."/>
            <person name="Schmidheini T."/>
            <person name="Frey J."/>
            <person name="Quail M.A."/>
            <person name="Falquet L."/>
        </authorList>
    </citation>
    <scope>NUCLEOTIDE SEQUENCE [LARGE SCALE GENOMIC DNA]</scope>
    <source>
        <strain evidence="3">ATCC 25834 / NCTC 10147 / HRC/581</strain>
    </source>
</reference>
<name>C5J629_MESCH</name>
<evidence type="ECO:0000256" key="1">
    <source>
        <dbReference type="SAM" id="MobiDB-lite"/>
    </source>
</evidence>
<proteinExistence type="predicted"/>
<evidence type="ECO:0000313" key="2">
    <source>
        <dbReference type="EMBL" id="CAT04921.1"/>
    </source>
</evidence>
<evidence type="ECO:0000313" key="3">
    <source>
        <dbReference type="Proteomes" id="UP000001491"/>
    </source>
</evidence>